<dbReference type="Proteomes" id="UP000007879">
    <property type="component" value="Unassembled WGS sequence"/>
</dbReference>
<reference evidence="2" key="2">
    <citation type="submission" date="2024-06" db="UniProtKB">
        <authorList>
            <consortium name="EnsemblMetazoa"/>
        </authorList>
    </citation>
    <scope>IDENTIFICATION</scope>
</reference>
<dbReference type="GeneID" id="109592166"/>
<feature type="region of interest" description="Disordered" evidence="1">
    <location>
        <begin position="104"/>
        <end position="154"/>
    </location>
</feature>
<reference evidence="3" key="1">
    <citation type="journal article" date="2010" name="Nature">
        <title>The Amphimedon queenslandica genome and the evolution of animal complexity.</title>
        <authorList>
            <person name="Srivastava M."/>
            <person name="Simakov O."/>
            <person name="Chapman J."/>
            <person name="Fahey B."/>
            <person name="Gauthier M.E."/>
            <person name="Mitros T."/>
            <person name="Richards G.S."/>
            <person name="Conaco C."/>
            <person name="Dacre M."/>
            <person name="Hellsten U."/>
            <person name="Larroux C."/>
            <person name="Putnam N.H."/>
            <person name="Stanke M."/>
            <person name="Adamska M."/>
            <person name="Darling A."/>
            <person name="Degnan S.M."/>
            <person name="Oakley T.H."/>
            <person name="Plachetzki D.C."/>
            <person name="Zhai Y."/>
            <person name="Adamski M."/>
            <person name="Calcino A."/>
            <person name="Cummins S.F."/>
            <person name="Goodstein D.M."/>
            <person name="Harris C."/>
            <person name="Jackson D.J."/>
            <person name="Leys S.P."/>
            <person name="Shu S."/>
            <person name="Woodcroft B.J."/>
            <person name="Vervoort M."/>
            <person name="Kosik K.S."/>
            <person name="Manning G."/>
            <person name="Degnan B.M."/>
            <person name="Rokhsar D.S."/>
        </authorList>
    </citation>
    <scope>NUCLEOTIDE SEQUENCE [LARGE SCALE GENOMIC DNA]</scope>
</reference>
<dbReference type="EnsemblMetazoa" id="XM_020007696.1">
    <property type="protein sequence ID" value="XP_019863255.1"/>
    <property type="gene ID" value="LOC109592166"/>
</dbReference>
<name>A0AAN0K1N0_AMPQE</name>
<evidence type="ECO:0008006" key="4">
    <source>
        <dbReference type="Google" id="ProtNLM"/>
    </source>
</evidence>
<evidence type="ECO:0000256" key="1">
    <source>
        <dbReference type="SAM" id="MobiDB-lite"/>
    </source>
</evidence>
<proteinExistence type="predicted"/>
<accession>A0AAN0K1N0</accession>
<evidence type="ECO:0000313" key="3">
    <source>
        <dbReference type="Proteomes" id="UP000007879"/>
    </source>
</evidence>
<keyword evidence="3" id="KW-1185">Reference proteome</keyword>
<protein>
    <recommendedName>
        <fullName evidence="4">ZAD domain-containing protein</fullName>
    </recommendedName>
</protein>
<sequence length="308" mass="34722">MAMYKCCLCCEDVSEGTMKAKRVKALGNAGKVTVNVLDDIALRFLNMKFTLGTNVDQTDFFCHKCRAKAESLVALREKLKNEEKELLLSITTAFQSNQALILNQGQPGQRKRSLPDPITANTPVDKAIRQDESNAESVVRQPESQEESGNSNVPCEETQQALGVSVQIKWPSGTRNFTIHTPWRRNAIQRLARKSLRSFSSHMLSETSTSTTILRRVAMIVRKEMKDICSDSHDSIIRDSNEGVRNFRWDSLFYELSRNMPTCVSLLLSMIPGKDNGKRVMSLCVIVSMMLKKRYPKMALLQRAVSVL</sequence>
<dbReference type="KEGG" id="aqu:109592166"/>
<evidence type="ECO:0000313" key="2">
    <source>
        <dbReference type="EnsemblMetazoa" id="XP_019863255.1"/>
    </source>
</evidence>
<organism evidence="2 3">
    <name type="scientific">Amphimedon queenslandica</name>
    <name type="common">Sponge</name>
    <dbReference type="NCBI Taxonomy" id="400682"/>
    <lineage>
        <taxon>Eukaryota</taxon>
        <taxon>Metazoa</taxon>
        <taxon>Porifera</taxon>
        <taxon>Demospongiae</taxon>
        <taxon>Heteroscleromorpha</taxon>
        <taxon>Haplosclerida</taxon>
        <taxon>Niphatidae</taxon>
        <taxon>Amphimedon</taxon>
    </lineage>
</organism>
<dbReference type="AlphaFoldDB" id="A0AAN0K1N0"/>
<dbReference type="RefSeq" id="XP_019863255.1">
    <property type="nucleotide sequence ID" value="XM_020007696.1"/>
</dbReference>